<dbReference type="InterPro" id="IPR016292">
    <property type="entry name" value="Epoxide_hydrolase"/>
</dbReference>
<name>A0A2N3WEX8_9PSEU</name>
<reference evidence="5 6" key="1">
    <citation type="submission" date="2017-12" db="EMBL/GenBank/DDBJ databases">
        <title>Sequencing the genomes of 1000 Actinobacteria strains.</title>
        <authorList>
            <person name="Klenk H.-P."/>
        </authorList>
    </citation>
    <scope>NUCLEOTIDE SEQUENCE [LARGE SCALE GENOMIC DNA]</scope>
    <source>
        <strain evidence="5 6">DSM 45165</strain>
    </source>
</reference>
<dbReference type="EMBL" id="PJMY01000003">
    <property type="protein sequence ID" value="PKV92415.1"/>
    <property type="molecule type" value="Genomic_DNA"/>
</dbReference>
<dbReference type="Proteomes" id="UP000233750">
    <property type="component" value="Unassembled WGS sequence"/>
</dbReference>
<dbReference type="AlphaFoldDB" id="A0A2N3WEX8"/>
<keyword evidence="2" id="KW-0058">Aromatic hydrocarbons catabolism</keyword>
<dbReference type="GO" id="GO:0097176">
    <property type="term" value="P:epoxide metabolic process"/>
    <property type="evidence" value="ECO:0007669"/>
    <property type="project" value="TreeGrafter"/>
</dbReference>
<dbReference type="Gene3D" id="3.40.50.1820">
    <property type="entry name" value="alpha/beta hydrolase"/>
    <property type="match status" value="1"/>
</dbReference>
<dbReference type="GO" id="GO:0004301">
    <property type="term" value="F:epoxide hydrolase activity"/>
    <property type="evidence" value="ECO:0007669"/>
    <property type="project" value="TreeGrafter"/>
</dbReference>
<dbReference type="PIRSF" id="PIRSF001112">
    <property type="entry name" value="Epoxide_hydrolase"/>
    <property type="match status" value="1"/>
</dbReference>
<comment type="similarity">
    <text evidence="1">Belongs to the peptidase S33 family.</text>
</comment>
<dbReference type="SUPFAM" id="SSF53474">
    <property type="entry name" value="alpha/beta-Hydrolases"/>
    <property type="match status" value="1"/>
</dbReference>
<gene>
    <name evidence="5" type="ORF">ATK30_3215</name>
</gene>
<proteinExistence type="inferred from homology"/>
<keyword evidence="3" id="KW-0378">Hydrolase</keyword>
<evidence type="ECO:0000259" key="4">
    <source>
        <dbReference type="Pfam" id="PF06441"/>
    </source>
</evidence>
<feature type="domain" description="Epoxide hydrolase N-terminal" evidence="4">
    <location>
        <begin position="10"/>
        <end position="115"/>
    </location>
</feature>
<protein>
    <submittedName>
        <fullName evidence="5">Pimeloyl-ACP methyl ester carboxylesterase</fullName>
    </submittedName>
</protein>
<dbReference type="InterPro" id="IPR010497">
    <property type="entry name" value="Epoxide_hydro_N"/>
</dbReference>
<evidence type="ECO:0000313" key="5">
    <source>
        <dbReference type="EMBL" id="PKV92415.1"/>
    </source>
</evidence>
<dbReference type="PANTHER" id="PTHR21661">
    <property type="entry name" value="EPOXIDE HYDROLASE 1-RELATED"/>
    <property type="match status" value="1"/>
</dbReference>
<dbReference type="InterPro" id="IPR029058">
    <property type="entry name" value="AB_hydrolase_fold"/>
</dbReference>
<dbReference type="Pfam" id="PF06441">
    <property type="entry name" value="EHN"/>
    <property type="match status" value="1"/>
</dbReference>
<evidence type="ECO:0000256" key="2">
    <source>
        <dbReference type="ARBA" id="ARBA00022797"/>
    </source>
</evidence>
<evidence type="ECO:0000256" key="1">
    <source>
        <dbReference type="ARBA" id="ARBA00010088"/>
    </source>
</evidence>
<keyword evidence="6" id="KW-1185">Reference proteome</keyword>
<evidence type="ECO:0000313" key="6">
    <source>
        <dbReference type="Proteomes" id="UP000233750"/>
    </source>
</evidence>
<dbReference type="PANTHER" id="PTHR21661:SF35">
    <property type="entry name" value="EPOXIDE HYDROLASE"/>
    <property type="match status" value="1"/>
</dbReference>
<accession>A0A2N3WEX8</accession>
<organism evidence="5 6">
    <name type="scientific">Amycolatopsis echigonensis</name>
    <dbReference type="NCBI Taxonomy" id="2576905"/>
    <lineage>
        <taxon>Bacteria</taxon>
        <taxon>Bacillati</taxon>
        <taxon>Actinomycetota</taxon>
        <taxon>Actinomycetes</taxon>
        <taxon>Pseudonocardiales</taxon>
        <taxon>Pseudonocardiaceae</taxon>
        <taxon>Amycolatopsis</taxon>
    </lineage>
</organism>
<comment type="caution">
    <text evidence="5">The sequence shown here is derived from an EMBL/GenBank/DDBJ whole genome shotgun (WGS) entry which is preliminary data.</text>
</comment>
<evidence type="ECO:0000256" key="3">
    <source>
        <dbReference type="ARBA" id="ARBA00022801"/>
    </source>
</evidence>
<sequence length="369" mass="40880">MVSSVLVMTIRPFRIDISDAALADLRARLTQTRWPSQLPGDGWERGVPVDWLREVASYWATGYDWRIHEARLNEFPQFHTEIDGVDLHFLHIPSATPDATPVLLTHGWPNSFVEFAALIEHLPDFHVVVPSLPGFGFSSAPGPAWDAARVARAWAALMHRLGYRDYVVQGGDLGAYVAPEVARVGSVLGVYLTAGLGIPTEADLPELDSAERAAFAEMMSQDWMNGVDHHGLLRAAPQTFAYGWDDSPAAALAWMAQKFHEFRAGGKPLDEMLDAFLTNLSVYWFTETFGTSSWSFYSSTGFAWPRGQKAAPTGVYSGRPGIRRLAEPESDIVHWPVDNPAGHHFIAMDQPEAYAADLARFVTKARSMR</sequence>